<dbReference type="Pfam" id="PF03994">
    <property type="entry name" value="DUF350"/>
    <property type="match status" value="2"/>
</dbReference>
<sequence length="303" mass="33286">MPTWLETLWQYPLLLPLGMKLLVGIALFVLARVSYGWFAGVDSTRELSERDNVAFGISLAGGILALAVALSGIFHLPSQASLTADLVWTTGLGLAALILIRVSRRWYDRWGLHQINKREQILDGNLSMAMVDGAVGIAISLVLKGMLQWLGTLSLAAVPLMAFNFFIAIGLLVTLTRILEYRYRRHNQGGSLQQALGQDHRPVALRHCGYLLACGLVIQTAGWLQPYDPSRPLITMAAWFFWALLGLLLLTLLSILLRTLVLAHVRVDREVEMQNNGGIAALDGALAFAVAYLICELVTDLSL</sequence>
<evidence type="ECO:0000256" key="6">
    <source>
        <dbReference type="ARBA" id="ARBA00023136"/>
    </source>
</evidence>
<keyword evidence="3" id="KW-1003">Cell membrane</keyword>
<comment type="caution">
    <text evidence="8">The sequence shown here is derived from an EMBL/GenBank/DDBJ whole genome shotgun (WGS) entry which is preliminary data.</text>
</comment>
<evidence type="ECO:0000256" key="5">
    <source>
        <dbReference type="ARBA" id="ARBA00022989"/>
    </source>
</evidence>
<comment type="subcellular location">
    <subcellularLocation>
        <location evidence="1">Cell membrane</location>
        <topology evidence="1">Multi-pass membrane protein</topology>
    </subcellularLocation>
</comment>
<feature type="transmembrane region" description="Helical" evidence="7">
    <location>
        <begin position="236"/>
        <end position="257"/>
    </location>
</feature>
<accession>A0ABP9S734</accession>
<name>A0ABP9S734_9GAMM</name>
<keyword evidence="6 7" id="KW-0472">Membrane</keyword>
<gene>
    <name evidence="8" type="ORF">GCM10025772_20910</name>
</gene>
<evidence type="ECO:0000256" key="4">
    <source>
        <dbReference type="ARBA" id="ARBA00022692"/>
    </source>
</evidence>
<evidence type="ECO:0000256" key="1">
    <source>
        <dbReference type="ARBA" id="ARBA00004651"/>
    </source>
</evidence>
<dbReference type="EMBL" id="BAABLF010000013">
    <property type="protein sequence ID" value="GAA5192222.1"/>
    <property type="molecule type" value="Genomic_DNA"/>
</dbReference>
<feature type="transmembrane region" description="Helical" evidence="7">
    <location>
        <begin position="149"/>
        <end position="175"/>
    </location>
</feature>
<dbReference type="InterPro" id="IPR007140">
    <property type="entry name" value="DUF350"/>
</dbReference>
<keyword evidence="4 7" id="KW-0812">Transmembrane</keyword>
<evidence type="ECO:0000313" key="9">
    <source>
        <dbReference type="Proteomes" id="UP001501600"/>
    </source>
</evidence>
<evidence type="ECO:0000256" key="7">
    <source>
        <dbReference type="SAM" id="Phobius"/>
    </source>
</evidence>
<keyword evidence="9" id="KW-1185">Reference proteome</keyword>
<dbReference type="Proteomes" id="UP001501600">
    <property type="component" value="Unassembled WGS sequence"/>
</dbReference>
<feature type="transmembrane region" description="Helical" evidence="7">
    <location>
        <begin position="20"/>
        <end position="41"/>
    </location>
</feature>
<protein>
    <submittedName>
        <fullName evidence="8">DUF350 domain-containing protein</fullName>
    </submittedName>
</protein>
<dbReference type="RefSeq" id="WP_345317007.1">
    <property type="nucleotide sequence ID" value="NZ_BAABLF010000013.1"/>
</dbReference>
<feature type="transmembrane region" description="Helical" evidence="7">
    <location>
        <begin position="278"/>
        <end position="299"/>
    </location>
</feature>
<dbReference type="PANTHER" id="PTHR40043:SF1">
    <property type="entry name" value="UPF0719 INNER MEMBRANE PROTEIN YJFL"/>
    <property type="match status" value="1"/>
</dbReference>
<evidence type="ECO:0000256" key="3">
    <source>
        <dbReference type="ARBA" id="ARBA00022475"/>
    </source>
</evidence>
<proteinExistence type="inferred from homology"/>
<comment type="similarity">
    <text evidence="2">Belongs to the UPF0719 family.</text>
</comment>
<feature type="transmembrane region" description="Helical" evidence="7">
    <location>
        <begin position="124"/>
        <end position="143"/>
    </location>
</feature>
<keyword evidence="5 7" id="KW-1133">Transmembrane helix</keyword>
<evidence type="ECO:0000256" key="2">
    <source>
        <dbReference type="ARBA" id="ARBA00005779"/>
    </source>
</evidence>
<feature type="transmembrane region" description="Helical" evidence="7">
    <location>
        <begin position="203"/>
        <end position="224"/>
    </location>
</feature>
<feature type="transmembrane region" description="Helical" evidence="7">
    <location>
        <begin position="86"/>
        <end position="103"/>
    </location>
</feature>
<dbReference type="PANTHER" id="PTHR40043">
    <property type="entry name" value="UPF0719 INNER MEMBRANE PROTEIN YJFL"/>
    <property type="match status" value="1"/>
</dbReference>
<evidence type="ECO:0000313" key="8">
    <source>
        <dbReference type="EMBL" id="GAA5192222.1"/>
    </source>
</evidence>
<reference evidence="9" key="1">
    <citation type="journal article" date="2019" name="Int. J. Syst. Evol. Microbiol.">
        <title>The Global Catalogue of Microorganisms (GCM) 10K type strain sequencing project: providing services to taxonomists for standard genome sequencing and annotation.</title>
        <authorList>
            <consortium name="The Broad Institute Genomics Platform"/>
            <consortium name="The Broad Institute Genome Sequencing Center for Infectious Disease"/>
            <person name="Wu L."/>
            <person name="Ma J."/>
        </authorList>
    </citation>
    <scope>NUCLEOTIDE SEQUENCE [LARGE SCALE GENOMIC DNA]</scope>
    <source>
        <strain evidence="9">JCM 18720</strain>
    </source>
</reference>
<feature type="transmembrane region" description="Helical" evidence="7">
    <location>
        <begin position="53"/>
        <end position="74"/>
    </location>
</feature>
<organism evidence="8 9">
    <name type="scientific">Ferrimonas gelatinilytica</name>
    <dbReference type="NCBI Taxonomy" id="1255257"/>
    <lineage>
        <taxon>Bacteria</taxon>
        <taxon>Pseudomonadati</taxon>
        <taxon>Pseudomonadota</taxon>
        <taxon>Gammaproteobacteria</taxon>
        <taxon>Alteromonadales</taxon>
        <taxon>Ferrimonadaceae</taxon>
        <taxon>Ferrimonas</taxon>
    </lineage>
</organism>